<dbReference type="InterPro" id="IPR014710">
    <property type="entry name" value="RmlC-like_jellyroll"/>
</dbReference>
<dbReference type="Pfam" id="PF05962">
    <property type="entry name" value="HutD"/>
    <property type="match status" value="1"/>
</dbReference>
<gene>
    <name evidence="1" type="ORF">AB4874_14655</name>
</gene>
<sequence>MKRLRRSDLTATPWKNGGGLTWEIAAFPEGAGFDDMVWRLSMAEVASDGAFSAFAGIDRTLTVLSGAGMTLSFAQGGSVTLDASAPPLSFPGEAALNAHLTDGPILDFNIMTRRGACVHRVEMLAAGQAVPSDTIALVTRTHPVKIGDFILHPDEVLLPDPQDDLTGNLRADGPMISVSVRALT</sequence>
<dbReference type="PANTHER" id="PTHR37943:SF1">
    <property type="entry name" value="PROTEIN VES"/>
    <property type="match status" value="1"/>
</dbReference>
<dbReference type="Proteomes" id="UP001557465">
    <property type="component" value="Unassembled WGS sequence"/>
</dbReference>
<dbReference type="CDD" id="cd20293">
    <property type="entry name" value="cupin_HutD_N"/>
    <property type="match status" value="1"/>
</dbReference>
<evidence type="ECO:0000313" key="1">
    <source>
        <dbReference type="EMBL" id="MEX1662878.1"/>
    </source>
</evidence>
<evidence type="ECO:0000313" key="2">
    <source>
        <dbReference type="Proteomes" id="UP001557465"/>
    </source>
</evidence>
<dbReference type="EMBL" id="JBFRYC010000010">
    <property type="protein sequence ID" value="MEX1662878.1"/>
    <property type="molecule type" value="Genomic_DNA"/>
</dbReference>
<dbReference type="Gene3D" id="2.60.120.10">
    <property type="entry name" value="Jelly Rolls"/>
    <property type="match status" value="1"/>
</dbReference>
<organism evidence="1 2">
    <name type="scientific">Thioclava arctica</name>
    <dbReference type="NCBI Taxonomy" id="3238301"/>
    <lineage>
        <taxon>Bacteria</taxon>
        <taxon>Pseudomonadati</taxon>
        <taxon>Pseudomonadota</taxon>
        <taxon>Alphaproteobacteria</taxon>
        <taxon>Rhodobacterales</taxon>
        <taxon>Paracoccaceae</taxon>
        <taxon>Thioclava</taxon>
    </lineage>
</organism>
<keyword evidence="2" id="KW-1185">Reference proteome</keyword>
<protein>
    <submittedName>
        <fullName evidence="1">HutD family protein</fullName>
    </submittedName>
</protein>
<dbReference type="SUPFAM" id="SSF51182">
    <property type="entry name" value="RmlC-like cupins"/>
    <property type="match status" value="1"/>
</dbReference>
<comment type="caution">
    <text evidence="1">The sequence shown here is derived from an EMBL/GenBank/DDBJ whole genome shotgun (WGS) entry which is preliminary data.</text>
</comment>
<dbReference type="PANTHER" id="PTHR37943">
    <property type="entry name" value="PROTEIN VES"/>
    <property type="match status" value="1"/>
</dbReference>
<name>A0ABV3TPH3_9RHOB</name>
<reference evidence="1 2" key="1">
    <citation type="journal article" date="2011" name="Int. J. Syst. Evol. Microbiol.">
        <title>Zhongshania antarctica gen. nov., sp. nov. and Zhongshania guokunii sp. nov., gammaproteobacteria respectively isolated from coastal attached (fast) ice and surface seawater of the Antarctic.</title>
        <authorList>
            <person name="Li H.J."/>
            <person name="Zhang X.Y."/>
            <person name="Chen C.X."/>
            <person name="Zhang Y.J."/>
            <person name="Gao Z.M."/>
            <person name="Yu Y."/>
            <person name="Chen X.L."/>
            <person name="Chen B."/>
            <person name="Zhang Y.Z."/>
        </authorList>
    </citation>
    <scope>NUCLEOTIDE SEQUENCE [LARGE SCALE GENOMIC DNA]</scope>
    <source>
        <strain evidence="1 2">15-R06ZXC-3</strain>
    </source>
</reference>
<accession>A0ABV3TPH3</accession>
<proteinExistence type="predicted"/>
<dbReference type="RefSeq" id="WP_368392546.1">
    <property type="nucleotide sequence ID" value="NZ_JBFRYC010000010.1"/>
</dbReference>
<dbReference type="InterPro" id="IPR011051">
    <property type="entry name" value="RmlC_Cupin_sf"/>
</dbReference>
<dbReference type="InterPro" id="IPR010282">
    <property type="entry name" value="Uncharacterised_HutD/Ves"/>
</dbReference>